<accession>A0AAD9MJY4</accession>
<reference evidence="2" key="1">
    <citation type="submission" date="2021-01" db="EMBL/GenBank/DDBJ databases">
        <authorList>
            <person name="Eckstrom K.M.E."/>
        </authorList>
    </citation>
    <scope>NUCLEOTIDE SEQUENCE</scope>
    <source>
        <strain evidence="2">UVCC 0001</strain>
    </source>
</reference>
<evidence type="ECO:0000313" key="3">
    <source>
        <dbReference type="Proteomes" id="UP001255856"/>
    </source>
</evidence>
<gene>
    <name evidence="2" type="ORF">QBZ16_004869</name>
</gene>
<feature type="region of interest" description="Disordered" evidence="1">
    <location>
        <begin position="38"/>
        <end position="126"/>
    </location>
</feature>
<dbReference type="Proteomes" id="UP001255856">
    <property type="component" value="Unassembled WGS sequence"/>
</dbReference>
<sequence>MARLLLADAVQWRQQYGHRPRTDVEDLVRAAKSPTIRPRGASYGLKGPSYFTEGGSEPGASVQLDPPNLSKPGGAGGPLQGAMPPPEPAPEAPRSLGPLRKGWGQLAPWLSRGSHDASSATPGAREVPSYAMESPFEGVAPYNVLSNPVAAGPDRIPALYTAGSRGRDAPAPPPAGAEPSLRSEDYNPCVVSSDSGLAVGHQESAAEVSQGEIPLHQRAGTVLLKRPRQGQPSGVPGEDYLAALQGPLRHADAVLEPAQAAHAPVRAMEHSVVDPGVAVDAEDVAKQQRKQEILSAVTLSAYSLEGLDPEWQAQLRQLDARLAARRLPCLSDTERAIAIRSLVVATSNARPEQAMEKALSDVLLNRRAHQLMRNGTLQR</sequence>
<dbReference type="EMBL" id="JASFZW010000007">
    <property type="protein sequence ID" value="KAK2077235.1"/>
    <property type="molecule type" value="Genomic_DNA"/>
</dbReference>
<keyword evidence="3" id="KW-1185">Reference proteome</keyword>
<organism evidence="2 3">
    <name type="scientific">Prototheca wickerhamii</name>
    <dbReference type="NCBI Taxonomy" id="3111"/>
    <lineage>
        <taxon>Eukaryota</taxon>
        <taxon>Viridiplantae</taxon>
        <taxon>Chlorophyta</taxon>
        <taxon>core chlorophytes</taxon>
        <taxon>Trebouxiophyceae</taxon>
        <taxon>Chlorellales</taxon>
        <taxon>Chlorellaceae</taxon>
        <taxon>Prototheca</taxon>
    </lineage>
</organism>
<evidence type="ECO:0000256" key="1">
    <source>
        <dbReference type="SAM" id="MobiDB-lite"/>
    </source>
</evidence>
<evidence type="ECO:0000313" key="2">
    <source>
        <dbReference type="EMBL" id="KAK2077235.1"/>
    </source>
</evidence>
<name>A0AAD9MJY4_PROWI</name>
<comment type="caution">
    <text evidence="2">The sequence shown here is derived from an EMBL/GenBank/DDBJ whole genome shotgun (WGS) entry which is preliminary data.</text>
</comment>
<dbReference type="AlphaFoldDB" id="A0AAD9MJY4"/>
<protein>
    <submittedName>
        <fullName evidence="2">Uncharacterized protein</fullName>
    </submittedName>
</protein>
<proteinExistence type="predicted"/>
<feature type="region of interest" description="Disordered" evidence="1">
    <location>
        <begin position="160"/>
        <end position="185"/>
    </location>
</feature>